<evidence type="ECO:0000256" key="2">
    <source>
        <dbReference type="SAM" id="Phobius"/>
    </source>
</evidence>
<feature type="region of interest" description="Disordered" evidence="1">
    <location>
        <begin position="1"/>
        <end position="22"/>
    </location>
</feature>
<protein>
    <submittedName>
        <fullName evidence="3">Uncharacterized protein</fullName>
    </submittedName>
</protein>
<evidence type="ECO:0000313" key="4">
    <source>
        <dbReference type="Proteomes" id="UP000326924"/>
    </source>
</evidence>
<dbReference type="EMBL" id="VXIS01000048">
    <property type="protein sequence ID" value="KAA8910287.1"/>
    <property type="molecule type" value="Genomic_DNA"/>
</dbReference>
<dbReference type="Proteomes" id="UP000326924">
    <property type="component" value="Unassembled WGS sequence"/>
</dbReference>
<keyword evidence="2" id="KW-0472">Membrane</keyword>
<sequence>MPTAATIAAPTTTPSASSSSSSSANDLSTFFPHFLTLTVLIYLLGPSAACITLILSLTAIAALLLLRPSPFLQPPAHVHSLAVLAASSSSADLRSPQEVRAYYHGYVRGHEDGLKAAAVEEAADAFDDLRSEGVSTVRTSVSRKSRGGICGPAVVWKERPAFSASVGSGTPTG</sequence>
<proteinExistence type="predicted"/>
<keyword evidence="4" id="KW-1185">Reference proteome</keyword>
<evidence type="ECO:0000256" key="1">
    <source>
        <dbReference type="SAM" id="MobiDB-lite"/>
    </source>
</evidence>
<keyword evidence="2" id="KW-0812">Transmembrane</keyword>
<gene>
    <name evidence="3" type="ORF">FN846DRAFT_1006292</name>
</gene>
<keyword evidence="2" id="KW-1133">Transmembrane helix</keyword>
<accession>A0A5J5F2C7</accession>
<dbReference type="AlphaFoldDB" id="A0A5J5F2C7"/>
<name>A0A5J5F2C7_9PEZI</name>
<feature type="transmembrane region" description="Helical" evidence="2">
    <location>
        <begin position="40"/>
        <end position="66"/>
    </location>
</feature>
<reference evidence="3 4" key="1">
    <citation type="submission" date="2019-09" db="EMBL/GenBank/DDBJ databases">
        <title>Draft genome of the ectomycorrhizal ascomycete Sphaerosporella brunnea.</title>
        <authorList>
            <consortium name="DOE Joint Genome Institute"/>
            <person name="Benucci G.M."/>
            <person name="Marozzi G."/>
            <person name="Antonielli L."/>
            <person name="Sanchez S."/>
            <person name="Marco P."/>
            <person name="Wang X."/>
            <person name="Falini L.B."/>
            <person name="Barry K."/>
            <person name="Haridas S."/>
            <person name="Lipzen A."/>
            <person name="Labutti K."/>
            <person name="Grigoriev I.V."/>
            <person name="Murat C."/>
            <person name="Martin F."/>
            <person name="Albertini E."/>
            <person name="Donnini D."/>
            <person name="Bonito G."/>
        </authorList>
    </citation>
    <scope>NUCLEOTIDE SEQUENCE [LARGE SCALE GENOMIC DNA]</scope>
    <source>
        <strain evidence="3 4">Sb_GMNB300</strain>
    </source>
</reference>
<comment type="caution">
    <text evidence="3">The sequence shown here is derived from an EMBL/GenBank/DDBJ whole genome shotgun (WGS) entry which is preliminary data.</text>
</comment>
<dbReference type="InParanoid" id="A0A5J5F2C7"/>
<organism evidence="3 4">
    <name type="scientific">Sphaerosporella brunnea</name>
    <dbReference type="NCBI Taxonomy" id="1250544"/>
    <lineage>
        <taxon>Eukaryota</taxon>
        <taxon>Fungi</taxon>
        <taxon>Dikarya</taxon>
        <taxon>Ascomycota</taxon>
        <taxon>Pezizomycotina</taxon>
        <taxon>Pezizomycetes</taxon>
        <taxon>Pezizales</taxon>
        <taxon>Pyronemataceae</taxon>
        <taxon>Sphaerosporella</taxon>
    </lineage>
</organism>
<evidence type="ECO:0000313" key="3">
    <source>
        <dbReference type="EMBL" id="KAA8910287.1"/>
    </source>
</evidence>